<dbReference type="InterPro" id="IPR013096">
    <property type="entry name" value="Cupin_2"/>
</dbReference>
<evidence type="ECO:0000313" key="4">
    <source>
        <dbReference type="Proteomes" id="UP000603227"/>
    </source>
</evidence>
<accession>A0A918YWQ8</accession>
<comment type="caution">
    <text evidence="3">The sequence shown here is derived from an EMBL/GenBank/DDBJ whole genome shotgun (WGS) entry which is preliminary data.</text>
</comment>
<organism evidence="3 4">
    <name type="scientific">Streptomyces capitiformicae</name>
    <dbReference type="NCBI Taxonomy" id="2014920"/>
    <lineage>
        <taxon>Bacteria</taxon>
        <taxon>Bacillati</taxon>
        <taxon>Actinomycetota</taxon>
        <taxon>Actinomycetes</taxon>
        <taxon>Kitasatosporales</taxon>
        <taxon>Streptomycetaceae</taxon>
        <taxon>Streptomyces</taxon>
    </lineage>
</organism>
<dbReference type="PANTHER" id="PTHR36440:SF1">
    <property type="entry name" value="PUTATIVE (AFU_ORTHOLOGUE AFUA_8G07350)-RELATED"/>
    <property type="match status" value="1"/>
</dbReference>
<dbReference type="InterPro" id="IPR011051">
    <property type="entry name" value="RmlC_Cupin_sf"/>
</dbReference>
<protein>
    <recommendedName>
        <fullName evidence="2">Cupin type-2 domain-containing protein</fullName>
    </recommendedName>
</protein>
<dbReference type="RefSeq" id="WP_189784093.1">
    <property type="nucleotide sequence ID" value="NZ_BNAT01000014.1"/>
</dbReference>
<keyword evidence="4" id="KW-1185">Reference proteome</keyword>
<dbReference type="AlphaFoldDB" id="A0A918YWQ8"/>
<feature type="domain" description="Cupin type-2" evidence="2">
    <location>
        <begin position="40"/>
        <end position="105"/>
    </location>
</feature>
<reference evidence="3" key="1">
    <citation type="journal article" date="2014" name="Int. J. Syst. Evol. Microbiol.">
        <title>Complete genome sequence of Corynebacterium casei LMG S-19264T (=DSM 44701T), isolated from a smear-ripened cheese.</title>
        <authorList>
            <consortium name="US DOE Joint Genome Institute (JGI-PGF)"/>
            <person name="Walter F."/>
            <person name="Albersmeier A."/>
            <person name="Kalinowski J."/>
            <person name="Ruckert C."/>
        </authorList>
    </citation>
    <scope>NUCLEOTIDE SEQUENCE</scope>
    <source>
        <strain evidence="3">CGMCC 4.7403</strain>
    </source>
</reference>
<dbReference type="SUPFAM" id="SSF51182">
    <property type="entry name" value="RmlC-like cupins"/>
    <property type="match status" value="1"/>
</dbReference>
<dbReference type="EMBL" id="BNAT01000014">
    <property type="protein sequence ID" value="GHE27963.1"/>
    <property type="molecule type" value="Genomic_DNA"/>
</dbReference>
<evidence type="ECO:0000259" key="2">
    <source>
        <dbReference type="Pfam" id="PF07883"/>
    </source>
</evidence>
<evidence type="ECO:0000256" key="1">
    <source>
        <dbReference type="SAM" id="MobiDB-lite"/>
    </source>
</evidence>
<dbReference type="Pfam" id="PF07883">
    <property type="entry name" value="Cupin_2"/>
    <property type="match status" value="1"/>
</dbReference>
<dbReference type="PANTHER" id="PTHR36440">
    <property type="entry name" value="PUTATIVE (AFU_ORTHOLOGUE AFUA_8G07350)-RELATED"/>
    <property type="match status" value="1"/>
</dbReference>
<dbReference type="Gene3D" id="2.60.120.10">
    <property type="entry name" value="Jelly Rolls"/>
    <property type="match status" value="1"/>
</dbReference>
<feature type="region of interest" description="Disordered" evidence="1">
    <location>
        <begin position="118"/>
        <end position="139"/>
    </location>
</feature>
<gene>
    <name evidence="3" type="ORF">GCM10017771_42970</name>
</gene>
<evidence type="ECO:0000313" key="3">
    <source>
        <dbReference type="EMBL" id="GHE27963.1"/>
    </source>
</evidence>
<proteinExistence type="predicted"/>
<dbReference type="InterPro" id="IPR053146">
    <property type="entry name" value="QDO-like"/>
</dbReference>
<name>A0A918YWQ8_9ACTN</name>
<reference evidence="3" key="2">
    <citation type="submission" date="2020-09" db="EMBL/GenBank/DDBJ databases">
        <authorList>
            <person name="Sun Q."/>
            <person name="Zhou Y."/>
        </authorList>
    </citation>
    <scope>NUCLEOTIDE SEQUENCE</scope>
    <source>
        <strain evidence="3">CGMCC 4.7403</strain>
    </source>
</reference>
<dbReference type="InterPro" id="IPR014710">
    <property type="entry name" value="RmlC-like_jellyroll"/>
</dbReference>
<dbReference type="Proteomes" id="UP000603227">
    <property type="component" value="Unassembled WGS sequence"/>
</dbReference>
<sequence length="157" mass="16967">MASNAHARHSGDGQAFWMLNGLYEVKASSEETNGAMTVMEMTIPVGSGPPPHTHPGTESVYVIEGTLRYHIAGEIVEGGPGSFFHIPEGTLERFEPTSTARVLVTYTPGGIEKFFAEAGEPAQRRELPPPSDTQPDVDRLIEIAERHGIQMQPMPGA</sequence>